<evidence type="ECO:0000259" key="19">
    <source>
        <dbReference type="Pfam" id="PF00361"/>
    </source>
</evidence>
<dbReference type="GO" id="GO:0008137">
    <property type="term" value="F:NADH dehydrogenase (ubiquinone) activity"/>
    <property type="evidence" value="ECO:0007669"/>
    <property type="project" value="UniProtKB-EC"/>
</dbReference>
<keyword evidence="15 18" id="KW-0496">Mitochondrion</keyword>
<keyword evidence="16 18" id="KW-0472">Membrane</keyword>
<keyword evidence="14 18" id="KW-0830">Ubiquinone</keyword>
<keyword evidence="12 18" id="KW-1133">Transmembrane helix</keyword>
<dbReference type="InterPro" id="IPR050175">
    <property type="entry name" value="Complex_I_Subunit_2"/>
</dbReference>
<comment type="function">
    <text evidence="18">Core subunit of the mitochondrial membrane respiratory chain NADH dehydrogenase (Complex I) which catalyzes electron transfer from NADH through the respiratory chain, using ubiquinone as an electron acceptor. Essential for the catalytic activity and assembly of complex I.</text>
</comment>
<keyword evidence="10 18" id="KW-1278">Translocase</keyword>
<evidence type="ECO:0000256" key="4">
    <source>
        <dbReference type="ARBA" id="ARBA00012944"/>
    </source>
</evidence>
<dbReference type="GO" id="GO:0006120">
    <property type="term" value="P:mitochondrial electron transport, NADH to ubiquinone"/>
    <property type="evidence" value="ECO:0007669"/>
    <property type="project" value="InterPro"/>
</dbReference>
<keyword evidence="11 18" id="KW-0249">Electron transport</keyword>
<evidence type="ECO:0000256" key="12">
    <source>
        <dbReference type="ARBA" id="ARBA00022989"/>
    </source>
</evidence>
<evidence type="ECO:0000256" key="8">
    <source>
        <dbReference type="ARBA" id="ARBA00022692"/>
    </source>
</evidence>
<reference evidence="20" key="1">
    <citation type="submission" date="2020-06" db="EMBL/GenBank/DDBJ databases">
        <title>Mitochondrial genomes of twelve species of hyperdiverse Trigonopterus weevils.</title>
        <authorList>
            <person name="Narakusumo R.P."/>
            <person name="Pons J."/>
            <person name="Riedel A."/>
        </authorList>
    </citation>
    <scope>NUCLEOTIDE SEQUENCE</scope>
</reference>
<sequence length="337" mass="38716">MTNFYKILFFNLLITSTMISISAISWISAWIGLEVNLLALIPLMKSTSNKFSTEACIKYFIIQAMASACLLMSILLLSNLNLLNPKKIFILQIFMNSALVLKMGAAPLHFWLPEVVSGLNWNIILLILTWQKIAPMILLYYSLQSSTFLSIIVISSSLLSGLQGMNQMCLRKIMAFSSINHMSWMIASLLTSINLWTYYFTIYALTNFNIMFIFNKFNLLYINQLTKLFPENKILKFFLMTNFLSLGGIPPFLGFLPKWLTINFLVTSNFNLLSMIMVFLTLITLFIYLRISFAPFILNINESLVNPYSSNLHFFFVSLNVTIIMSLPLYFFISNLF</sequence>
<gene>
    <name evidence="20" type="primary">nad2</name>
</gene>
<dbReference type="InterPro" id="IPR001750">
    <property type="entry name" value="ND/Mrp_TM"/>
</dbReference>
<evidence type="ECO:0000256" key="18">
    <source>
        <dbReference type="RuleBase" id="RU003403"/>
    </source>
</evidence>
<evidence type="ECO:0000256" key="9">
    <source>
        <dbReference type="ARBA" id="ARBA00022792"/>
    </source>
</evidence>
<dbReference type="EMBL" id="MT653611">
    <property type="protein sequence ID" value="QNT26960.1"/>
    <property type="molecule type" value="Genomic_DNA"/>
</dbReference>
<accession>A0A7H1KI44</accession>
<feature type="transmembrane region" description="Helical" evidence="18">
    <location>
        <begin position="7"/>
        <end position="33"/>
    </location>
</feature>
<keyword evidence="6" id="KW-0813">Transport</keyword>
<comment type="catalytic activity">
    <reaction evidence="17 18">
        <text>a ubiquinone + NADH + 5 H(+)(in) = a ubiquinol + NAD(+) + 4 H(+)(out)</text>
        <dbReference type="Rhea" id="RHEA:29091"/>
        <dbReference type="Rhea" id="RHEA-COMP:9565"/>
        <dbReference type="Rhea" id="RHEA-COMP:9566"/>
        <dbReference type="ChEBI" id="CHEBI:15378"/>
        <dbReference type="ChEBI" id="CHEBI:16389"/>
        <dbReference type="ChEBI" id="CHEBI:17976"/>
        <dbReference type="ChEBI" id="CHEBI:57540"/>
        <dbReference type="ChEBI" id="CHEBI:57945"/>
        <dbReference type="EC" id="7.1.1.2"/>
    </reaction>
</comment>
<feature type="transmembrane region" description="Helical" evidence="18">
    <location>
        <begin position="272"/>
        <end position="291"/>
    </location>
</feature>
<feature type="transmembrane region" description="Helical" evidence="18">
    <location>
        <begin position="312"/>
        <end position="333"/>
    </location>
</feature>
<evidence type="ECO:0000256" key="1">
    <source>
        <dbReference type="ARBA" id="ARBA00003257"/>
    </source>
</evidence>
<evidence type="ECO:0000256" key="15">
    <source>
        <dbReference type="ARBA" id="ARBA00023128"/>
    </source>
</evidence>
<dbReference type="PANTHER" id="PTHR46552">
    <property type="entry name" value="NADH-UBIQUINONE OXIDOREDUCTASE CHAIN 2"/>
    <property type="match status" value="1"/>
</dbReference>
<evidence type="ECO:0000256" key="3">
    <source>
        <dbReference type="ARBA" id="ARBA00007012"/>
    </source>
</evidence>
<feature type="transmembrane region" description="Helical" evidence="18">
    <location>
        <begin position="89"/>
        <end position="112"/>
    </location>
</feature>
<keyword evidence="8 18" id="KW-0812">Transmembrane</keyword>
<dbReference type="PRINTS" id="PR01436">
    <property type="entry name" value="NADHDHGNASE2"/>
</dbReference>
<comment type="similarity">
    <text evidence="3 18">Belongs to the complex I subunit 2 family.</text>
</comment>
<organism evidence="20">
    <name type="scientific">Trigonopterus porg</name>
    <dbReference type="NCBI Taxonomy" id="2678944"/>
    <lineage>
        <taxon>Eukaryota</taxon>
        <taxon>Metazoa</taxon>
        <taxon>Ecdysozoa</taxon>
        <taxon>Arthropoda</taxon>
        <taxon>Hexapoda</taxon>
        <taxon>Insecta</taxon>
        <taxon>Pterygota</taxon>
        <taxon>Neoptera</taxon>
        <taxon>Endopterygota</taxon>
        <taxon>Coleoptera</taxon>
        <taxon>Polyphaga</taxon>
        <taxon>Cucujiformia</taxon>
        <taxon>Curculionidae</taxon>
        <taxon>Cryptorhynchinae</taxon>
        <taxon>Trigonopterus</taxon>
    </lineage>
</organism>
<dbReference type="GO" id="GO:0005743">
    <property type="term" value="C:mitochondrial inner membrane"/>
    <property type="evidence" value="ECO:0007669"/>
    <property type="project" value="UniProtKB-SubCell"/>
</dbReference>
<dbReference type="AlphaFoldDB" id="A0A7H1KI44"/>
<geneLocation type="mitochondrion" evidence="20"/>
<dbReference type="EC" id="7.1.1.2" evidence="4 18"/>
<feature type="transmembrane region" description="Helical" evidence="18">
    <location>
        <begin position="234"/>
        <end position="252"/>
    </location>
</feature>
<keyword evidence="7 18" id="KW-0679">Respiratory chain</keyword>
<proteinExistence type="inferred from homology"/>
<keyword evidence="9 18" id="KW-0999">Mitochondrion inner membrane</keyword>
<keyword evidence="13 18" id="KW-0520">NAD</keyword>
<feature type="transmembrane region" description="Helical" evidence="18">
    <location>
        <begin position="57"/>
        <end position="77"/>
    </location>
</feature>
<evidence type="ECO:0000256" key="16">
    <source>
        <dbReference type="ARBA" id="ARBA00023136"/>
    </source>
</evidence>
<feature type="domain" description="NADH:quinone oxidoreductase/Mrp antiporter transmembrane" evidence="19">
    <location>
        <begin position="24"/>
        <end position="284"/>
    </location>
</feature>
<comment type="function">
    <text evidence="1">Core subunit of the mitochondrial membrane respiratory chain NADH dehydrogenase (Complex I) that is believed to belong to the minimal assembly required for catalysis. Complex I functions in the transfer of electrons from NADH to the respiratory chain. The immediate electron acceptor for the enzyme is believed to be ubiquinone.</text>
</comment>
<dbReference type="InterPro" id="IPR003917">
    <property type="entry name" value="NADH_UbQ_OxRdtase_chain2"/>
</dbReference>
<comment type="subcellular location">
    <subcellularLocation>
        <location evidence="2 18">Mitochondrion inner membrane</location>
        <topology evidence="2 18">Multi-pass membrane protein</topology>
    </subcellularLocation>
</comment>
<dbReference type="Pfam" id="PF00361">
    <property type="entry name" value="Proton_antipo_M"/>
    <property type="match status" value="1"/>
</dbReference>
<evidence type="ECO:0000256" key="11">
    <source>
        <dbReference type="ARBA" id="ARBA00022982"/>
    </source>
</evidence>
<dbReference type="PANTHER" id="PTHR46552:SF1">
    <property type="entry name" value="NADH-UBIQUINONE OXIDOREDUCTASE CHAIN 2"/>
    <property type="match status" value="1"/>
</dbReference>
<name>A0A7H1KI44_9CUCU</name>
<evidence type="ECO:0000256" key="6">
    <source>
        <dbReference type="ARBA" id="ARBA00022448"/>
    </source>
</evidence>
<evidence type="ECO:0000256" key="17">
    <source>
        <dbReference type="ARBA" id="ARBA00049551"/>
    </source>
</evidence>
<evidence type="ECO:0000256" key="14">
    <source>
        <dbReference type="ARBA" id="ARBA00023075"/>
    </source>
</evidence>
<evidence type="ECO:0000256" key="2">
    <source>
        <dbReference type="ARBA" id="ARBA00004448"/>
    </source>
</evidence>
<evidence type="ECO:0000256" key="10">
    <source>
        <dbReference type="ARBA" id="ARBA00022967"/>
    </source>
</evidence>
<evidence type="ECO:0000256" key="5">
    <source>
        <dbReference type="ARBA" id="ARBA00021008"/>
    </source>
</evidence>
<protein>
    <recommendedName>
        <fullName evidence="5 18">NADH-ubiquinone oxidoreductase chain 2</fullName>
        <ecNumber evidence="4 18">7.1.1.2</ecNumber>
    </recommendedName>
</protein>
<evidence type="ECO:0000256" key="13">
    <source>
        <dbReference type="ARBA" id="ARBA00023027"/>
    </source>
</evidence>
<evidence type="ECO:0000313" key="20">
    <source>
        <dbReference type="EMBL" id="QNT26960.1"/>
    </source>
</evidence>
<evidence type="ECO:0000256" key="7">
    <source>
        <dbReference type="ARBA" id="ARBA00022660"/>
    </source>
</evidence>
<feature type="transmembrane region" description="Helical" evidence="18">
    <location>
        <begin position="196"/>
        <end position="214"/>
    </location>
</feature>